<feature type="compositionally biased region" description="Pro residues" evidence="1">
    <location>
        <begin position="314"/>
        <end position="327"/>
    </location>
</feature>
<name>A0ABT2C3Y8_9BURK</name>
<dbReference type="RefSeq" id="WP_259451137.1">
    <property type="nucleotide sequence ID" value="NZ_JANUHC010000008.1"/>
</dbReference>
<evidence type="ECO:0000259" key="3">
    <source>
        <dbReference type="Pfam" id="PF18443"/>
    </source>
</evidence>
<feature type="domain" description="Tle cognate immunity protein 4 C-terminal" evidence="2">
    <location>
        <begin position="148"/>
        <end position="311"/>
    </location>
</feature>
<dbReference type="Proteomes" id="UP001165263">
    <property type="component" value="Unassembled WGS sequence"/>
</dbReference>
<evidence type="ECO:0000256" key="1">
    <source>
        <dbReference type="SAM" id="MobiDB-lite"/>
    </source>
</evidence>
<protein>
    <submittedName>
        <fullName evidence="4">T6SS immunity protein Tli4 family protein</fullName>
    </submittedName>
</protein>
<sequence length="538" mass="58870">MTEQMKTVCIGRFLIDIPAQAEITVSRERMAGFEIQTVEEDDAAFQKRVAEREADIDSRGREQDHEVGIVDARDLRVPNMVGRVFVYGRSRGYVMEGDRRVDMESVAVEAHGHMNGLSFSLSATESSEARARTAEALLARLRVRGEGEIPSVPGFCIRRAVFADPLPAHKTEHIAMHIGFADHPDVALAFASFPGGDTSRSLLTRYRDMDAEASPDEMLRVSRLRSGKRTINDLAGEEVLERVHEMNFATTYGFVWETQGMPDDPQQPFLSLELHGGISPRPGGKPIDTSLHEDAVLSLWDSISSSIRLRKSDPPPPTDPAPEPPGPRLGALATAGEVCPQSGWWKCREGGPGVDVQGGSVQWIRKGDRMPQALLLPRQTLWQKLRGLQPSIEPSQPTTWRLVDKRLRPRTPTLVTLAPPGPVSVALEGDIAPVQVAAPGTNVRTGEVCPASGWWRCGETHALDGTRWFPRGSTLPAATFQVPVGMFGRSAGPEVIQRRSTWQLMRIAEAERVALLVESVQEGQPEPGPSPLGPSTLA</sequence>
<accession>A0ABT2C3Y8</accession>
<evidence type="ECO:0000313" key="4">
    <source>
        <dbReference type="EMBL" id="MCS0632105.1"/>
    </source>
</evidence>
<evidence type="ECO:0000313" key="5">
    <source>
        <dbReference type="Proteomes" id="UP001165263"/>
    </source>
</evidence>
<dbReference type="Pfam" id="PF18443">
    <property type="entry name" value="Tli4_N"/>
    <property type="match status" value="1"/>
</dbReference>
<feature type="domain" description="Tle cognate immunity protein 4 N-terminal" evidence="3">
    <location>
        <begin position="6"/>
        <end position="132"/>
    </location>
</feature>
<comment type="caution">
    <text evidence="4">The sequence shown here is derived from an EMBL/GenBank/DDBJ whole genome shotgun (WGS) entry which is preliminary data.</text>
</comment>
<dbReference type="Pfam" id="PF18426">
    <property type="entry name" value="Tli4_C"/>
    <property type="match status" value="1"/>
</dbReference>
<organism evidence="4 5">
    <name type="scientific">Telluria mixta</name>
    <dbReference type="NCBI Taxonomy" id="34071"/>
    <lineage>
        <taxon>Bacteria</taxon>
        <taxon>Pseudomonadati</taxon>
        <taxon>Pseudomonadota</taxon>
        <taxon>Betaproteobacteria</taxon>
        <taxon>Burkholderiales</taxon>
        <taxon>Oxalobacteraceae</taxon>
        <taxon>Telluria group</taxon>
        <taxon>Telluria</taxon>
    </lineage>
</organism>
<feature type="region of interest" description="Disordered" evidence="1">
    <location>
        <begin position="307"/>
        <end position="331"/>
    </location>
</feature>
<dbReference type="EMBL" id="JANUHC010000008">
    <property type="protein sequence ID" value="MCS0632105.1"/>
    <property type="molecule type" value="Genomic_DNA"/>
</dbReference>
<gene>
    <name evidence="4" type="ORF">NX786_22510</name>
</gene>
<reference evidence="4" key="1">
    <citation type="submission" date="2022-08" db="EMBL/GenBank/DDBJ databases">
        <title>Reclassification of Massilia species as members of the genera Telluria, Duganella, Pseudoduganella, Mokoshia gen. nov. and Zemynaea gen. nov. using orthogonal and non-orthogonal genome-based approaches.</title>
        <authorList>
            <person name="Bowman J.P."/>
        </authorList>
    </citation>
    <scope>NUCLEOTIDE SEQUENCE</scope>
    <source>
        <strain evidence="4">LMG 11547</strain>
    </source>
</reference>
<evidence type="ECO:0000259" key="2">
    <source>
        <dbReference type="Pfam" id="PF18426"/>
    </source>
</evidence>
<keyword evidence="5" id="KW-1185">Reference proteome</keyword>
<proteinExistence type="predicted"/>
<dbReference type="InterPro" id="IPR040761">
    <property type="entry name" value="Tli4_N"/>
</dbReference>
<feature type="region of interest" description="Disordered" evidence="1">
    <location>
        <begin position="265"/>
        <end position="289"/>
    </location>
</feature>
<dbReference type="InterPro" id="IPR041290">
    <property type="entry name" value="Tli4_C"/>
</dbReference>